<proteinExistence type="predicted"/>
<sequence>MKAAVVSSFGVPPSFQDFRAPEAGNGEAVVTVHAAALSPIVKGLASGRHYASGASAGFVPGVDGVGIDGTGRRVYFLFPKAPFGSMAEKSLVASHMMVPVPENLSSERAAAVAAEPRGATSKSLISIPFPPLWREGGGAVLLSRGGQFYCRSTTRSSADASGPLTAVSPLLAAPCRCSRIARQAYVPGPLGVRMGSTERIRSGRRRAR</sequence>
<dbReference type="Gene3D" id="3.90.180.10">
    <property type="entry name" value="Medium-chain alcohol dehydrogenases, catalytic domain"/>
    <property type="match status" value="2"/>
</dbReference>
<dbReference type="AlphaFoldDB" id="A0A2L0EHU2"/>
<name>A0A2L0EHU2_SORCE</name>
<accession>A0A2L0EHU2</accession>
<dbReference type="SUPFAM" id="SSF50129">
    <property type="entry name" value="GroES-like"/>
    <property type="match status" value="1"/>
</dbReference>
<protein>
    <submittedName>
        <fullName evidence="1">Uncharacterized protein</fullName>
    </submittedName>
</protein>
<dbReference type="Proteomes" id="UP000238348">
    <property type="component" value="Chromosome"/>
</dbReference>
<evidence type="ECO:0000313" key="1">
    <source>
        <dbReference type="EMBL" id="AUX38859.1"/>
    </source>
</evidence>
<dbReference type="RefSeq" id="WP_234023284.1">
    <property type="nucleotide sequence ID" value="NZ_CP012673.1"/>
</dbReference>
<gene>
    <name evidence="1" type="ORF">SOCE26_002390</name>
</gene>
<organism evidence="1 2">
    <name type="scientific">Sorangium cellulosum</name>
    <name type="common">Polyangium cellulosum</name>
    <dbReference type="NCBI Taxonomy" id="56"/>
    <lineage>
        <taxon>Bacteria</taxon>
        <taxon>Pseudomonadati</taxon>
        <taxon>Myxococcota</taxon>
        <taxon>Polyangia</taxon>
        <taxon>Polyangiales</taxon>
        <taxon>Polyangiaceae</taxon>
        <taxon>Sorangium</taxon>
    </lineage>
</organism>
<dbReference type="EMBL" id="CP012673">
    <property type="protein sequence ID" value="AUX38859.1"/>
    <property type="molecule type" value="Genomic_DNA"/>
</dbReference>
<evidence type="ECO:0000313" key="2">
    <source>
        <dbReference type="Proteomes" id="UP000238348"/>
    </source>
</evidence>
<dbReference type="InterPro" id="IPR011032">
    <property type="entry name" value="GroES-like_sf"/>
</dbReference>
<reference evidence="1 2" key="1">
    <citation type="submission" date="2015-09" db="EMBL/GenBank/DDBJ databases">
        <title>Sorangium comparison.</title>
        <authorList>
            <person name="Zaburannyi N."/>
            <person name="Bunk B."/>
            <person name="Overmann J."/>
            <person name="Mueller R."/>
        </authorList>
    </citation>
    <scope>NUCLEOTIDE SEQUENCE [LARGE SCALE GENOMIC DNA]</scope>
    <source>
        <strain evidence="1 2">So ce26</strain>
    </source>
</reference>